<dbReference type="KEGG" id="tagg:NF865_07050"/>
<dbReference type="Proteomes" id="UP001055732">
    <property type="component" value="Chromosome"/>
</dbReference>
<accession>A0A9E7MWD0</accession>
<dbReference type="RefSeq" id="WP_253304050.1">
    <property type="nucleotide sequence ID" value="NZ_CP099582.1"/>
</dbReference>
<evidence type="ECO:0000313" key="2">
    <source>
        <dbReference type="Proteomes" id="UP001055732"/>
    </source>
</evidence>
<sequence>MEMFNLSKAELKKVNPLGGAGRKFTNQKNKNLFSLNSTIGVPIDDMHHQKERGIEV</sequence>
<keyword evidence="2" id="KW-1185">Reference proteome</keyword>
<proteinExistence type="predicted"/>
<dbReference type="AlphaFoldDB" id="A0A9E7MWD0"/>
<organism evidence="1 2">
    <name type="scientific">Thermococcus aggregans</name>
    <dbReference type="NCBI Taxonomy" id="110163"/>
    <lineage>
        <taxon>Archaea</taxon>
        <taxon>Methanobacteriati</taxon>
        <taxon>Methanobacteriota</taxon>
        <taxon>Thermococci</taxon>
        <taxon>Thermococcales</taxon>
        <taxon>Thermococcaceae</taxon>
        <taxon>Thermococcus</taxon>
    </lineage>
</organism>
<evidence type="ECO:0000313" key="1">
    <source>
        <dbReference type="EMBL" id="USS40093.1"/>
    </source>
</evidence>
<reference evidence="1" key="2">
    <citation type="submission" date="2022-06" db="EMBL/GenBank/DDBJ databases">
        <authorList>
            <person name="Park Y.-J."/>
        </authorList>
    </citation>
    <scope>NUCLEOTIDE SEQUENCE</scope>
    <source>
        <strain evidence="1">TY</strain>
    </source>
</reference>
<dbReference type="EMBL" id="CP099582">
    <property type="protein sequence ID" value="USS40093.1"/>
    <property type="molecule type" value="Genomic_DNA"/>
</dbReference>
<reference evidence="1" key="1">
    <citation type="journal article" date="1998" name="Int. J. Syst. Bacteriol. 48 Pt">
        <title>Thermococcus guaymasensis sp. nov. and Thermococcus aggregans sp. nov., two novel thermophilic archaea isolated from the Guaymas Basin hydrothermal vent site.</title>
        <authorList>
            <person name="Canganella F."/>
            <person name="Jones W.J."/>
            <person name="Gambacorta A."/>
            <person name="Antranikian G."/>
        </authorList>
    </citation>
    <scope>NUCLEOTIDE SEQUENCE</scope>
    <source>
        <strain evidence="1">TY</strain>
    </source>
</reference>
<gene>
    <name evidence="1" type="ORF">NF865_07050</name>
</gene>
<protein>
    <submittedName>
        <fullName evidence="1">Uncharacterized protein</fullName>
    </submittedName>
</protein>
<name>A0A9E7MWD0_THEAG</name>